<name>A0ABS1T7Q0_9CLOT</name>
<feature type="domain" description="Phosphatidic acid phosphatase type 2/haloperoxidase" evidence="2">
    <location>
        <begin position="102"/>
        <end position="210"/>
    </location>
</feature>
<organism evidence="3 4">
    <name type="scientific">Clostridium rhizosphaerae</name>
    <dbReference type="NCBI Taxonomy" id="2803861"/>
    <lineage>
        <taxon>Bacteria</taxon>
        <taxon>Bacillati</taxon>
        <taxon>Bacillota</taxon>
        <taxon>Clostridia</taxon>
        <taxon>Eubacteriales</taxon>
        <taxon>Clostridiaceae</taxon>
        <taxon>Clostridium</taxon>
    </lineage>
</organism>
<proteinExistence type="predicted"/>
<feature type="transmembrane region" description="Helical" evidence="1">
    <location>
        <begin position="92"/>
        <end position="109"/>
    </location>
</feature>
<accession>A0ABS1T7Q0</accession>
<dbReference type="CDD" id="cd03386">
    <property type="entry name" value="PAP2_Aur1_like"/>
    <property type="match status" value="1"/>
</dbReference>
<reference evidence="3 4" key="1">
    <citation type="submission" date="2021-01" db="EMBL/GenBank/DDBJ databases">
        <title>Genome public.</title>
        <authorList>
            <person name="Liu C."/>
            <person name="Sun Q."/>
        </authorList>
    </citation>
    <scope>NUCLEOTIDE SEQUENCE [LARGE SCALE GENOMIC DNA]</scope>
    <source>
        <strain evidence="3 4">YIM B02515</strain>
    </source>
</reference>
<dbReference type="Proteomes" id="UP000632377">
    <property type="component" value="Unassembled WGS sequence"/>
</dbReference>
<keyword evidence="1" id="KW-0472">Membrane</keyword>
<dbReference type="Pfam" id="PF01569">
    <property type="entry name" value="PAP2"/>
    <property type="match status" value="1"/>
</dbReference>
<dbReference type="InterPro" id="IPR036938">
    <property type="entry name" value="PAP2/HPO_sf"/>
</dbReference>
<evidence type="ECO:0000259" key="2">
    <source>
        <dbReference type="Pfam" id="PF01569"/>
    </source>
</evidence>
<feature type="transmembrane region" description="Helical" evidence="1">
    <location>
        <begin position="58"/>
        <end position="80"/>
    </location>
</feature>
<sequence>MEKVLQKDSSAIKKLKENMLAFCAMLGLLPLNIFYIALNNSKREVHSLITAADNAIPFMKIFIVPYVAWYGFIFFTMAYLCFKDRNAYFQTLISYGAGLICSFITFYFFQTTVTRPELTGNGILTSMIQIIYSADQPYNCFPSIHVLTSYLMVKGIMSSSIRNRRNNFIVSITALLIIISTLFIKQHVLLDVVFGVIYAELIFRLSQTIYKKIFNPQV</sequence>
<keyword evidence="1" id="KW-1133">Transmembrane helix</keyword>
<evidence type="ECO:0000313" key="4">
    <source>
        <dbReference type="Proteomes" id="UP000632377"/>
    </source>
</evidence>
<gene>
    <name evidence="3" type="ORF">JK636_06335</name>
</gene>
<comment type="caution">
    <text evidence="3">The sequence shown here is derived from an EMBL/GenBank/DDBJ whole genome shotgun (WGS) entry which is preliminary data.</text>
</comment>
<dbReference type="SUPFAM" id="SSF48317">
    <property type="entry name" value="Acid phosphatase/Vanadium-dependent haloperoxidase"/>
    <property type="match status" value="1"/>
</dbReference>
<keyword evidence="4" id="KW-1185">Reference proteome</keyword>
<evidence type="ECO:0000313" key="3">
    <source>
        <dbReference type="EMBL" id="MBL4935373.1"/>
    </source>
</evidence>
<evidence type="ECO:0000256" key="1">
    <source>
        <dbReference type="SAM" id="Phobius"/>
    </source>
</evidence>
<feature type="transmembrane region" description="Helical" evidence="1">
    <location>
        <begin position="20"/>
        <end position="38"/>
    </location>
</feature>
<dbReference type="EMBL" id="JAESWC010000002">
    <property type="protein sequence ID" value="MBL4935373.1"/>
    <property type="molecule type" value="Genomic_DNA"/>
</dbReference>
<feature type="transmembrane region" description="Helical" evidence="1">
    <location>
        <begin position="189"/>
        <end position="206"/>
    </location>
</feature>
<protein>
    <submittedName>
        <fullName evidence="3">Inositol phosphorylceramide synthase</fullName>
    </submittedName>
</protein>
<dbReference type="RefSeq" id="WP_202747967.1">
    <property type="nucleotide sequence ID" value="NZ_JAESWC010000002.1"/>
</dbReference>
<dbReference type="InterPro" id="IPR000326">
    <property type="entry name" value="PAP2/HPO"/>
</dbReference>
<feature type="transmembrane region" description="Helical" evidence="1">
    <location>
        <begin position="165"/>
        <end position="183"/>
    </location>
</feature>
<keyword evidence="1" id="KW-0812">Transmembrane</keyword>